<dbReference type="PANTHER" id="PTHR44591">
    <property type="entry name" value="STRESS RESPONSE REGULATOR PROTEIN 1"/>
    <property type="match status" value="1"/>
</dbReference>
<dbReference type="Proteomes" id="UP000620266">
    <property type="component" value="Unassembled WGS sequence"/>
</dbReference>
<comment type="caution">
    <text evidence="4">The sequence shown here is derived from an EMBL/GenBank/DDBJ whole genome shotgun (WGS) entry which is preliminary data.</text>
</comment>
<dbReference type="GO" id="GO:0000160">
    <property type="term" value="P:phosphorelay signal transduction system"/>
    <property type="evidence" value="ECO:0007669"/>
    <property type="project" value="InterPro"/>
</dbReference>
<evidence type="ECO:0000256" key="2">
    <source>
        <dbReference type="PROSITE-ProRule" id="PRU00169"/>
    </source>
</evidence>
<dbReference type="Pfam" id="PF00072">
    <property type="entry name" value="Response_reg"/>
    <property type="match status" value="1"/>
</dbReference>
<protein>
    <recommendedName>
        <fullName evidence="3">Response regulatory domain-containing protein</fullName>
    </recommendedName>
</protein>
<dbReference type="EMBL" id="BMCG01000003">
    <property type="protein sequence ID" value="GGC09650.1"/>
    <property type="molecule type" value="Genomic_DNA"/>
</dbReference>
<dbReference type="AlphaFoldDB" id="A0A8J2XXE5"/>
<evidence type="ECO:0000259" key="3">
    <source>
        <dbReference type="PROSITE" id="PS50110"/>
    </source>
</evidence>
<dbReference type="RefSeq" id="WP_188395926.1">
    <property type="nucleotide sequence ID" value="NZ_BMCG01000003.1"/>
</dbReference>
<evidence type="ECO:0000256" key="1">
    <source>
        <dbReference type="ARBA" id="ARBA00022553"/>
    </source>
</evidence>
<keyword evidence="1" id="KW-0597">Phosphoprotein</keyword>
<evidence type="ECO:0000313" key="4">
    <source>
        <dbReference type="EMBL" id="GGC09650.1"/>
    </source>
</evidence>
<dbReference type="PANTHER" id="PTHR44591:SF3">
    <property type="entry name" value="RESPONSE REGULATORY DOMAIN-CONTAINING PROTEIN"/>
    <property type="match status" value="1"/>
</dbReference>
<accession>A0A8J2XXE5</accession>
<dbReference type="SMART" id="SM00448">
    <property type="entry name" value="REC"/>
    <property type="match status" value="1"/>
</dbReference>
<name>A0A8J2XXE5_9BURK</name>
<feature type="domain" description="Response regulatory" evidence="3">
    <location>
        <begin position="157"/>
        <end position="272"/>
    </location>
</feature>
<dbReference type="InterPro" id="IPR011006">
    <property type="entry name" value="CheY-like_superfamily"/>
</dbReference>
<dbReference type="InterPro" id="IPR001789">
    <property type="entry name" value="Sig_transdc_resp-reg_receiver"/>
</dbReference>
<proteinExistence type="predicted"/>
<organism evidence="4 5">
    <name type="scientific">Oxalicibacterium flavum</name>
    <dbReference type="NCBI Taxonomy" id="179467"/>
    <lineage>
        <taxon>Bacteria</taxon>
        <taxon>Pseudomonadati</taxon>
        <taxon>Pseudomonadota</taxon>
        <taxon>Betaproteobacteria</taxon>
        <taxon>Burkholderiales</taxon>
        <taxon>Oxalobacteraceae</taxon>
        <taxon>Oxalicibacterium</taxon>
    </lineage>
</organism>
<sequence>MQILATPFPFAVRLLGFSPQETEVFDATFAIRQNGCGYLKLDDDNLQDPDLYIVNADNIKALVALDQLRPSDLRPALLVGDPLVPLPYARIERPLRWHRLYDELKRLIERRADALSRLEASDVVAVSERRRGNRVDIDLTDPADYARRRTEPMHGGAVLVIDSASAFGDVAAETLARLQTRVIRAASEAEVEAACARQRIAVTIINTAMEIDPYRLCQTVRKVWPSDRMAVIFLATRAGSFDVARAREAGYDGFLTMPVSASNLISALRRFMTLPR</sequence>
<gene>
    <name evidence="4" type="ORF">GCM10007205_18480</name>
</gene>
<dbReference type="SUPFAM" id="SSF52172">
    <property type="entry name" value="CheY-like"/>
    <property type="match status" value="1"/>
</dbReference>
<keyword evidence="5" id="KW-1185">Reference proteome</keyword>
<dbReference type="InterPro" id="IPR050595">
    <property type="entry name" value="Bact_response_regulator"/>
</dbReference>
<evidence type="ECO:0000313" key="5">
    <source>
        <dbReference type="Proteomes" id="UP000620266"/>
    </source>
</evidence>
<dbReference type="PROSITE" id="PS50110">
    <property type="entry name" value="RESPONSE_REGULATORY"/>
    <property type="match status" value="1"/>
</dbReference>
<dbReference type="Gene3D" id="3.40.50.2300">
    <property type="match status" value="1"/>
</dbReference>
<reference evidence="4" key="1">
    <citation type="journal article" date="2014" name="Int. J. Syst. Evol. Microbiol.">
        <title>Complete genome sequence of Corynebacterium casei LMG S-19264T (=DSM 44701T), isolated from a smear-ripened cheese.</title>
        <authorList>
            <consortium name="US DOE Joint Genome Institute (JGI-PGF)"/>
            <person name="Walter F."/>
            <person name="Albersmeier A."/>
            <person name="Kalinowski J."/>
            <person name="Ruckert C."/>
        </authorList>
    </citation>
    <scope>NUCLEOTIDE SEQUENCE</scope>
    <source>
        <strain evidence="4">CCM 7086</strain>
    </source>
</reference>
<reference evidence="4" key="2">
    <citation type="submission" date="2020-09" db="EMBL/GenBank/DDBJ databases">
        <authorList>
            <person name="Sun Q."/>
            <person name="Sedlacek I."/>
        </authorList>
    </citation>
    <scope>NUCLEOTIDE SEQUENCE</scope>
    <source>
        <strain evidence="4">CCM 7086</strain>
    </source>
</reference>
<comment type="caution">
    <text evidence="2">Lacks conserved residue(s) required for the propagation of feature annotation.</text>
</comment>